<dbReference type="Proteomes" id="UP000203096">
    <property type="component" value="Segment"/>
</dbReference>
<dbReference type="EMBL" id="KJ433976">
    <property type="protein sequence ID" value="AHJ88569.1"/>
    <property type="molecule type" value="Genomic_DNA"/>
</dbReference>
<name>W8EIT0_9CAUD</name>
<dbReference type="GeneID" id="18505933"/>
<dbReference type="RefSeq" id="YP_009009269.1">
    <property type="nucleotide sequence ID" value="NC_023600.1"/>
</dbReference>
<protein>
    <submittedName>
        <fullName evidence="1">Uncharacterized protein</fullName>
    </submittedName>
</protein>
<organism evidence="1 2">
    <name type="scientific">Mycobacterium phage Julie1</name>
    <dbReference type="NCBI Taxonomy" id="1463812"/>
    <lineage>
        <taxon>Viruses</taxon>
        <taxon>Duplodnaviria</taxon>
        <taxon>Heunggongvirae</taxon>
        <taxon>Uroviricota</taxon>
        <taxon>Caudoviricetes</taxon>
        <taxon>Bclasvirinae</taxon>
        <taxon>Julieunavirus</taxon>
        <taxon>Julieunavirus julie1</taxon>
    </lineage>
</organism>
<proteinExistence type="predicted"/>
<reference evidence="1 2" key="1">
    <citation type="journal article" date="2014" name="Genome Announc.">
        <title>Complete genome sequences of nine mycobacteriophages.</title>
        <authorList>
            <person name="Franceschelli J.J."/>
            <person name="Suarez C.A."/>
            <person name="Teran L."/>
            <person name="Raya R.R."/>
            <person name="Morbidoni H.R."/>
        </authorList>
    </citation>
    <scope>NUCLEOTIDE SEQUENCE [LARGE SCALE GENOMIC DNA]</scope>
</reference>
<evidence type="ECO:0000313" key="1">
    <source>
        <dbReference type="EMBL" id="AHJ88569.1"/>
    </source>
</evidence>
<sequence length="104" mass="11172">MGDVIDIRTGRPAEPVTIVDKRRARTKADALAEDGLAALTGQVAPPPSAPADRDQLAKNVTNLAGNLWWHAQGATQRGDHLGASRHHIARTRVLAQARREGVIE</sequence>
<dbReference type="KEGG" id="vg:18505933"/>
<keyword evidence="2" id="KW-1185">Reference proteome</keyword>
<evidence type="ECO:0000313" key="2">
    <source>
        <dbReference type="Proteomes" id="UP000203096"/>
    </source>
</evidence>
<gene>
    <name evidence="1" type="ORF">Jolie1_069</name>
</gene>
<accession>W8EIT0</accession>